<protein>
    <submittedName>
        <fullName evidence="2">Uncharacterized protein</fullName>
    </submittedName>
</protein>
<accession>A0A369JKU0</accession>
<keyword evidence="3" id="KW-1185">Reference proteome</keyword>
<feature type="region of interest" description="Disordered" evidence="1">
    <location>
        <begin position="1"/>
        <end position="26"/>
    </location>
</feature>
<proteinExistence type="predicted"/>
<reference evidence="2" key="1">
    <citation type="submission" date="2018-04" db="EMBL/GenBank/DDBJ databases">
        <title>Whole genome sequencing of Hypsizygus marmoreus.</title>
        <authorList>
            <person name="Choi I.-G."/>
            <person name="Min B."/>
            <person name="Kim J.-G."/>
            <person name="Kim S."/>
            <person name="Oh Y.-L."/>
            <person name="Kong W.-S."/>
            <person name="Park H."/>
            <person name="Jeong J."/>
            <person name="Song E.-S."/>
        </authorList>
    </citation>
    <scope>NUCLEOTIDE SEQUENCE [LARGE SCALE GENOMIC DNA]</scope>
    <source>
        <strain evidence="2">51987-8</strain>
    </source>
</reference>
<comment type="caution">
    <text evidence="2">The sequence shown here is derived from an EMBL/GenBank/DDBJ whole genome shotgun (WGS) entry which is preliminary data.</text>
</comment>
<evidence type="ECO:0000256" key="1">
    <source>
        <dbReference type="SAM" id="MobiDB-lite"/>
    </source>
</evidence>
<evidence type="ECO:0000313" key="2">
    <source>
        <dbReference type="EMBL" id="RDB20333.1"/>
    </source>
</evidence>
<evidence type="ECO:0000313" key="3">
    <source>
        <dbReference type="Proteomes" id="UP000076154"/>
    </source>
</evidence>
<dbReference type="InParanoid" id="A0A369JKU0"/>
<name>A0A369JKU0_HYPMA</name>
<dbReference type="AlphaFoldDB" id="A0A369JKU0"/>
<dbReference type="Proteomes" id="UP000076154">
    <property type="component" value="Unassembled WGS sequence"/>
</dbReference>
<dbReference type="EMBL" id="LUEZ02000069">
    <property type="protein sequence ID" value="RDB20333.1"/>
    <property type="molecule type" value="Genomic_DNA"/>
</dbReference>
<feature type="compositionally biased region" description="Polar residues" evidence="1">
    <location>
        <begin position="1"/>
        <end position="12"/>
    </location>
</feature>
<gene>
    <name evidence="2" type="ORF">Hypma_012714</name>
</gene>
<organism evidence="2 3">
    <name type="scientific">Hypsizygus marmoreus</name>
    <name type="common">White beech mushroom</name>
    <name type="synonym">Agaricus marmoreus</name>
    <dbReference type="NCBI Taxonomy" id="39966"/>
    <lineage>
        <taxon>Eukaryota</taxon>
        <taxon>Fungi</taxon>
        <taxon>Dikarya</taxon>
        <taxon>Basidiomycota</taxon>
        <taxon>Agaricomycotina</taxon>
        <taxon>Agaricomycetes</taxon>
        <taxon>Agaricomycetidae</taxon>
        <taxon>Agaricales</taxon>
        <taxon>Tricholomatineae</taxon>
        <taxon>Lyophyllaceae</taxon>
        <taxon>Hypsizygus</taxon>
    </lineage>
</organism>
<sequence>MAQCQTPASSRLRNGNGRKKRGQKNITGTSGLVEAIQRGVFTHLLLVYLCVDSDQVSLPSFFILFFESPPCVTIPKRALRPAYVPPTPDLVSSCFGQGSSTANLDAFGNILPFVTRESVDQPTPHTEFVYQQEAFLERDALLRSLWRTSYSGYTSILPEPLA</sequence>